<name>A0AC61RHK0_9BACT</name>
<reference evidence="1" key="1">
    <citation type="submission" date="2019-04" db="EMBL/GenBank/DDBJ databases">
        <title>Microbes associate with the intestines of laboratory mice.</title>
        <authorList>
            <person name="Navarre W."/>
            <person name="Wong E."/>
            <person name="Huang K."/>
            <person name="Tropini C."/>
            <person name="Ng K."/>
            <person name="Yu B."/>
        </authorList>
    </citation>
    <scope>NUCLEOTIDE SEQUENCE</scope>
    <source>
        <strain evidence="1">NM04_E33</strain>
    </source>
</reference>
<organism evidence="1 2">
    <name type="scientific">Lepagella muris</name>
    <dbReference type="NCBI Taxonomy" id="3032870"/>
    <lineage>
        <taxon>Bacteria</taxon>
        <taxon>Pseudomonadati</taxon>
        <taxon>Bacteroidota</taxon>
        <taxon>Bacteroidia</taxon>
        <taxon>Bacteroidales</taxon>
        <taxon>Muribaculaceae</taxon>
        <taxon>Lepagella</taxon>
    </lineage>
</organism>
<dbReference type="Proteomes" id="UP000306319">
    <property type="component" value="Unassembled WGS sequence"/>
</dbReference>
<sequence length="212" mass="24198">MTPQIEEYVNSHISREPDYLYRIDRLTNLRMINGRMCSGHIQGRLLKMLTTMAAPKRVLELGTFSGYSALCIAEGLQPGATIDTIEVDDELEDFILQNISMSPDADKVRLHIGDALEVMKQWDDNEFDLIFIDADKRRYIDYFNRAIRLLRKGGFIIADNTLWDGHVVETCRHSSQTQGIIDFNDLVANDPRVETAIIPLRDGLTILRKIAD</sequence>
<dbReference type="EMBL" id="SRYB01000006">
    <property type="protein sequence ID" value="TGY79557.1"/>
    <property type="molecule type" value="Genomic_DNA"/>
</dbReference>
<accession>A0AC61RHK0</accession>
<protein>
    <submittedName>
        <fullName evidence="1">O-methyltransferase</fullName>
    </submittedName>
</protein>
<evidence type="ECO:0000313" key="1">
    <source>
        <dbReference type="EMBL" id="TGY79557.1"/>
    </source>
</evidence>
<gene>
    <name evidence="1" type="ORF">E5331_05975</name>
</gene>
<proteinExistence type="predicted"/>
<comment type="caution">
    <text evidence="1">The sequence shown here is derived from an EMBL/GenBank/DDBJ whole genome shotgun (WGS) entry which is preliminary data.</text>
</comment>
<evidence type="ECO:0000313" key="2">
    <source>
        <dbReference type="Proteomes" id="UP000306319"/>
    </source>
</evidence>
<keyword evidence="2" id="KW-1185">Reference proteome</keyword>